<evidence type="ECO:0000256" key="6">
    <source>
        <dbReference type="ARBA" id="ARBA00022747"/>
    </source>
</evidence>
<dbReference type="EMBL" id="RKHQ01000001">
    <property type="protein sequence ID" value="ROR95924.1"/>
    <property type="molecule type" value="Genomic_DNA"/>
</dbReference>
<dbReference type="RefSeq" id="WP_123738169.1">
    <property type="nucleotide sequence ID" value="NZ_RKHQ01000001.1"/>
</dbReference>
<dbReference type="GO" id="GO:0032259">
    <property type="term" value="P:methylation"/>
    <property type="evidence" value="ECO:0007669"/>
    <property type="project" value="UniProtKB-KW"/>
</dbReference>
<evidence type="ECO:0000313" key="9">
    <source>
        <dbReference type="Proteomes" id="UP000275356"/>
    </source>
</evidence>
<keyword evidence="9" id="KW-1185">Reference proteome</keyword>
<keyword evidence="5" id="KW-0949">S-adenosyl-L-methionine</keyword>
<dbReference type="Gene3D" id="3.40.50.150">
    <property type="entry name" value="Vaccinia Virus protein VP39"/>
    <property type="match status" value="2"/>
</dbReference>
<keyword evidence="4" id="KW-0808">Transferase</keyword>
<evidence type="ECO:0000256" key="2">
    <source>
        <dbReference type="ARBA" id="ARBA00012185"/>
    </source>
</evidence>
<dbReference type="EC" id="2.1.1.113" evidence="2"/>
<protein>
    <recommendedName>
        <fullName evidence="2">site-specific DNA-methyltransferase (cytosine-N(4)-specific)</fullName>
        <ecNumber evidence="2">2.1.1.113</ecNumber>
    </recommendedName>
</protein>
<dbReference type="SUPFAM" id="SSF53335">
    <property type="entry name" value="S-adenosyl-L-methionine-dependent methyltransferases"/>
    <property type="match status" value="2"/>
</dbReference>
<keyword evidence="3" id="KW-0489">Methyltransferase</keyword>
<evidence type="ECO:0000256" key="7">
    <source>
        <dbReference type="ARBA" id="ARBA00049120"/>
    </source>
</evidence>
<evidence type="ECO:0000256" key="5">
    <source>
        <dbReference type="ARBA" id="ARBA00022691"/>
    </source>
</evidence>
<accession>A0A3N2D8Z2</accession>
<dbReference type="OrthoDB" id="9773060at2"/>
<dbReference type="Proteomes" id="UP000275356">
    <property type="component" value="Unassembled WGS sequence"/>
</dbReference>
<dbReference type="GO" id="GO:0009307">
    <property type="term" value="P:DNA restriction-modification system"/>
    <property type="evidence" value="ECO:0007669"/>
    <property type="project" value="UniProtKB-KW"/>
</dbReference>
<dbReference type="InterPro" id="IPR029063">
    <property type="entry name" value="SAM-dependent_MTases_sf"/>
</dbReference>
<name>A0A3N2D8Z2_9MICO</name>
<evidence type="ECO:0000256" key="1">
    <source>
        <dbReference type="ARBA" id="ARBA00010203"/>
    </source>
</evidence>
<evidence type="ECO:0000256" key="3">
    <source>
        <dbReference type="ARBA" id="ARBA00022603"/>
    </source>
</evidence>
<comment type="similarity">
    <text evidence="1">Belongs to the N(4)/N(6)-methyltransferase family. N(4) subfamily.</text>
</comment>
<evidence type="ECO:0000256" key="4">
    <source>
        <dbReference type="ARBA" id="ARBA00022679"/>
    </source>
</evidence>
<comment type="catalytic activity">
    <reaction evidence="7">
        <text>a 2'-deoxycytidine in DNA + S-adenosyl-L-methionine = an N(4)-methyl-2'-deoxycytidine in DNA + S-adenosyl-L-homocysteine + H(+)</text>
        <dbReference type="Rhea" id="RHEA:16857"/>
        <dbReference type="Rhea" id="RHEA-COMP:11369"/>
        <dbReference type="Rhea" id="RHEA-COMP:13674"/>
        <dbReference type="ChEBI" id="CHEBI:15378"/>
        <dbReference type="ChEBI" id="CHEBI:57856"/>
        <dbReference type="ChEBI" id="CHEBI:59789"/>
        <dbReference type="ChEBI" id="CHEBI:85452"/>
        <dbReference type="ChEBI" id="CHEBI:137933"/>
        <dbReference type="EC" id="2.1.1.113"/>
    </reaction>
</comment>
<reference evidence="8 9" key="1">
    <citation type="submission" date="2018-11" db="EMBL/GenBank/DDBJ databases">
        <title>Sequencing the genomes of 1000 actinobacteria strains.</title>
        <authorList>
            <person name="Klenk H.-P."/>
        </authorList>
    </citation>
    <scope>NUCLEOTIDE SEQUENCE [LARGE SCALE GENOMIC DNA]</scope>
    <source>
        <strain evidence="8 9">DSM 13521</strain>
    </source>
</reference>
<dbReference type="GO" id="GO:0003677">
    <property type="term" value="F:DNA binding"/>
    <property type="evidence" value="ECO:0007669"/>
    <property type="project" value="InterPro"/>
</dbReference>
<organism evidence="8 9">
    <name type="scientific">Salana multivorans</name>
    <dbReference type="NCBI Taxonomy" id="120377"/>
    <lineage>
        <taxon>Bacteria</taxon>
        <taxon>Bacillati</taxon>
        <taxon>Actinomycetota</taxon>
        <taxon>Actinomycetes</taxon>
        <taxon>Micrococcales</taxon>
        <taxon>Beutenbergiaceae</taxon>
        <taxon>Salana</taxon>
    </lineage>
</organism>
<dbReference type="AlphaFoldDB" id="A0A3N2D8Z2"/>
<keyword evidence="6" id="KW-0680">Restriction system</keyword>
<dbReference type="InterPro" id="IPR017985">
    <property type="entry name" value="MeTrfase_CN4_CS"/>
</dbReference>
<evidence type="ECO:0000313" key="8">
    <source>
        <dbReference type="EMBL" id="ROR95924.1"/>
    </source>
</evidence>
<dbReference type="GO" id="GO:0015667">
    <property type="term" value="F:site-specific DNA-methyltransferase (cytosine-N4-specific) activity"/>
    <property type="evidence" value="ECO:0007669"/>
    <property type="project" value="UniProtKB-EC"/>
</dbReference>
<sequence length="389" mass="42388">MARAIHPFPARMAPEVALAVVGGSARPMRVLDPMCGSGTVLSLGVHHGHQVTGYDLDPLAVLMARVATQPVDTDALGGLANECLTTARRARSTDVRWSDDETREFARYWFGDSQRTQLVRLSRAVNDLDASPERDALQVGLSRLVVTKSPRASLAADTAHSRPHRVLDESEYDVYEGFRASVAAMTSTLDARELVGRASIRRGDARDRTLFASTSFDLVVTSPPYLNAIDYLRGHRMALIWLGHTLSELRSIRGTSIGAEAARQGDPTEEHADLVSRVFKDAPKHDERVQRLVLRYAHDMLELAGNIGHCLVVGGQVVVVVADSVLKGKRIPTGEIVRTALADKGLKVESVQTREIPATLRYLPVSGAGDQLSKRMKSEYVITATKAAL</sequence>
<proteinExistence type="inferred from homology"/>
<gene>
    <name evidence="8" type="ORF">EDD28_0492</name>
</gene>
<comment type="caution">
    <text evidence="8">The sequence shown here is derived from an EMBL/GenBank/DDBJ whole genome shotgun (WGS) entry which is preliminary data.</text>
</comment>
<dbReference type="PROSITE" id="PS00093">
    <property type="entry name" value="N4_MTASE"/>
    <property type="match status" value="1"/>
</dbReference>